<dbReference type="EMBL" id="CP029480">
    <property type="protein sequence ID" value="AWW00268.1"/>
    <property type="molecule type" value="Genomic_DNA"/>
</dbReference>
<dbReference type="AlphaFoldDB" id="A0A2Z4GGQ8"/>
<keyword evidence="2" id="KW-0479">Metal-binding</keyword>
<dbReference type="Gene3D" id="3.40.720.10">
    <property type="entry name" value="Alkaline Phosphatase, subunit A"/>
    <property type="match status" value="1"/>
</dbReference>
<evidence type="ECO:0000313" key="7">
    <source>
        <dbReference type="Proteomes" id="UP000249873"/>
    </source>
</evidence>
<organism evidence="6 7">
    <name type="scientific">Arcticibacterium luteifluviistationis</name>
    <dbReference type="NCBI Taxonomy" id="1784714"/>
    <lineage>
        <taxon>Bacteria</taxon>
        <taxon>Pseudomonadati</taxon>
        <taxon>Bacteroidota</taxon>
        <taxon>Cytophagia</taxon>
        <taxon>Cytophagales</taxon>
        <taxon>Leadbetterellaceae</taxon>
        <taxon>Arcticibacterium</taxon>
    </lineage>
</organism>
<gene>
    <name evidence="6" type="ORF">DJ013_19660</name>
</gene>
<dbReference type="SUPFAM" id="SSF53649">
    <property type="entry name" value="Alkaline phosphatase-like"/>
    <property type="match status" value="1"/>
</dbReference>
<keyword evidence="3" id="KW-0378">Hydrolase</keyword>
<dbReference type="GO" id="GO:0046872">
    <property type="term" value="F:metal ion binding"/>
    <property type="evidence" value="ECO:0007669"/>
    <property type="project" value="UniProtKB-KW"/>
</dbReference>
<keyword evidence="4" id="KW-0106">Calcium</keyword>
<dbReference type="InterPro" id="IPR017850">
    <property type="entry name" value="Alkaline_phosphatase_core_sf"/>
</dbReference>
<name>A0A2Z4GGQ8_9BACT</name>
<reference evidence="6 7" key="1">
    <citation type="submission" date="2018-05" db="EMBL/GenBank/DDBJ databases">
        <title>Complete genome sequence of Arcticibacterium luteifluviistationis SM1504T, a cytophagaceae bacterium isolated from Arctic surface seawater.</title>
        <authorList>
            <person name="Li Y."/>
            <person name="Qin Q.-L."/>
        </authorList>
    </citation>
    <scope>NUCLEOTIDE SEQUENCE [LARGE SCALE GENOMIC DNA]</scope>
    <source>
        <strain evidence="6 7">SM1504</strain>
    </source>
</reference>
<dbReference type="PANTHER" id="PTHR42693">
    <property type="entry name" value="ARYLSULFATASE FAMILY MEMBER"/>
    <property type="match status" value="1"/>
</dbReference>
<keyword evidence="7" id="KW-1185">Reference proteome</keyword>
<evidence type="ECO:0000256" key="4">
    <source>
        <dbReference type="ARBA" id="ARBA00022837"/>
    </source>
</evidence>
<dbReference type="InterPro" id="IPR000917">
    <property type="entry name" value="Sulfatase_N"/>
</dbReference>
<feature type="domain" description="Sulfatase N-terminal" evidence="5">
    <location>
        <begin position="35"/>
        <end position="336"/>
    </location>
</feature>
<comment type="similarity">
    <text evidence="1">Belongs to the sulfatase family.</text>
</comment>
<dbReference type="GO" id="GO:0004065">
    <property type="term" value="F:arylsulfatase activity"/>
    <property type="evidence" value="ECO:0007669"/>
    <property type="project" value="TreeGrafter"/>
</dbReference>
<dbReference type="Gene3D" id="3.30.1120.10">
    <property type="match status" value="1"/>
</dbReference>
<protein>
    <submittedName>
        <fullName evidence="6">Sulfatase</fullName>
    </submittedName>
</protein>
<evidence type="ECO:0000259" key="5">
    <source>
        <dbReference type="Pfam" id="PF00884"/>
    </source>
</evidence>
<dbReference type="PROSITE" id="PS00523">
    <property type="entry name" value="SULFATASE_1"/>
    <property type="match status" value="1"/>
</dbReference>
<sequence length="431" mass="47340">MAFRHILPALFSVVFLVNCNKDSLKIATETKPSRPNILLLIADDMGKDATFGFSEGSIKPNTPNLNSLKASGLSFSNLWVNPTCSPTRASLITGKYGYRTGVKWAGDILSDTEMVLQNYINQQTNNTYATAVVGKWHLSGNSPNINPESFGIDYFSGIASGTVPDYYNWPLSEDGSSSTQTEYSTAYLTDLGIDWIAKQEKPWFMWMAYNAPHIPFHTPPSHMHSQGTLPEFTNGMDGTPYYMAAIEAMDFEIGRLIAAIPPDELENTIIIFLGDNGTPNQVAQFPYSNRTAKGTLYQGGVNTPMYISGSGVSRTGIDNNLICGTDLFATIANLAGTEVTEINDSKSFVALLTSSSTIRDFQYSEMDDGRTDSWAIRDKTYKLITNANGNQEMYNILTDPYEANDILTGTLNSNQLAAKTALENELQGIRK</sequence>
<dbReference type="InterPro" id="IPR050738">
    <property type="entry name" value="Sulfatase"/>
</dbReference>
<dbReference type="Pfam" id="PF00884">
    <property type="entry name" value="Sulfatase"/>
    <property type="match status" value="1"/>
</dbReference>
<dbReference type="Proteomes" id="UP000249873">
    <property type="component" value="Chromosome"/>
</dbReference>
<evidence type="ECO:0000256" key="3">
    <source>
        <dbReference type="ARBA" id="ARBA00022801"/>
    </source>
</evidence>
<dbReference type="InterPro" id="IPR024607">
    <property type="entry name" value="Sulfatase_CS"/>
</dbReference>
<dbReference type="PANTHER" id="PTHR42693:SF53">
    <property type="entry name" value="ENDO-4-O-SULFATASE"/>
    <property type="match status" value="1"/>
</dbReference>
<dbReference type="RefSeq" id="WP_111373635.1">
    <property type="nucleotide sequence ID" value="NZ_CP029480.1"/>
</dbReference>
<evidence type="ECO:0000256" key="2">
    <source>
        <dbReference type="ARBA" id="ARBA00022723"/>
    </source>
</evidence>
<evidence type="ECO:0000313" key="6">
    <source>
        <dbReference type="EMBL" id="AWW00268.1"/>
    </source>
</evidence>
<evidence type="ECO:0000256" key="1">
    <source>
        <dbReference type="ARBA" id="ARBA00008779"/>
    </source>
</evidence>
<dbReference type="KEGG" id="als:DJ013_19660"/>
<dbReference type="OrthoDB" id="976866at2"/>
<proteinExistence type="inferred from homology"/>
<accession>A0A2Z4GGQ8</accession>